<organism evidence="1 2">
    <name type="scientific">Rotaria sordida</name>
    <dbReference type="NCBI Taxonomy" id="392033"/>
    <lineage>
        <taxon>Eukaryota</taxon>
        <taxon>Metazoa</taxon>
        <taxon>Spiralia</taxon>
        <taxon>Gnathifera</taxon>
        <taxon>Rotifera</taxon>
        <taxon>Eurotatoria</taxon>
        <taxon>Bdelloidea</taxon>
        <taxon>Philodinida</taxon>
        <taxon>Philodinidae</taxon>
        <taxon>Rotaria</taxon>
    </lineage>
</organism>
<dbReference type="Proteomes" id="UP000663864">
    <property type="component" value="Unassembled WGS sequence"/>
</dbReference>
<proteinExistence type="predicted"/>
<accession>A0A814AVX0</accession>
<evidence type="ECO:0000313" key="1">
    <source>
        <dbReference type="EMBL" id="CAF0917839.1"/>
    </source>
</evidence>
<name>A0A814AVX0_9BILA</name>
<dbReference type="AlphaFoldDB" id="A0A814AVX0"/>
<reference evidence="1" key="1">
    <citation type="submission" date="2021-02" db="EMBL/GenBank/DDBJ databases">
        <authorList>
            <person name="Nowell W R."/>
        </authorList>
    </citation>
    <scope>NUCLEOTIDE SEQUENCE</scope>
</reference>
<evidence type="ECO:0000313" key="2">
    <source>
        <dbReference type="Proteomes" id="UP000663864"/>
    </source>
</evidence>
<gene>
    <name evidence="1" type="ORF">ZHD862_LOCUS8227</name>
</gene>
<dbReference type="EMBL" id="CAJNOT010000262">
    <property type="protein sequence ID" value="CAF0917839.1"/>
    <property type="molecule type" value="Genomic_DNA"/>
</dbReference>
<comment type="caution">
    <text evidence="1">The sequence shown here is derived from an EMBL/GenBank/DDBJ whole genome shotgun (WGS) entry which is preliminary data.</text>
</comment>
<sequence length="520" mass="56592">MIYGAHFRGGIISWRPLNNVPSGSYAQILIHQRYFWNRRWSSFSTPYCDESDVAAQTSIPVNSLMTCLQNCSSSNYASLSTVMTSTDCDSNSIIESWAGERYDNVSLRLTTSITIGFVSSAWFSSLYIGGNGSWSIVNRLNLAVRPDGYINTSPVTNTLPVVFVPVNTQTVHVVQMADTDATDILACRWSNSLTSTNYNPCIGVPYDVQLTETVIVQTYCTGQTIVDFVTSSPIGMTHSAITNPSSGLWHMTLTWTPNITQSGPEGFCAGAIDNHNLQSDPWCITYLVDYTSPNIIRPTVVQGSASPVGTVFANQSIFSITATNPVGRPSRNGTYVCFNDLATNLSVVCYDAGYATNMFYNGYTVTIITSVTWTYGHTYYVTMDSGFASGSVFCHAESAPITDVTFWQFNIWNPGVSSTTTTTTTPPTTHTVTTRNVSITTVNTLLTTTGIIASTTTILNVTSTTTTTTTVLTTTTTTVTTATTTQLVTDMQVMTPQDFEEACKQPVAIFTVAQYYNGHK</sequence>
<protein>
    <submittedName>
        <fullName evidence="1">Uncharacterized protein</fullName>
    </submittedName>
</protein>